<dbReference type="GeneID" id="6069863"/>
<dbReference type="PANTHER" id="PTHR33840">
    <property type="match status" value="1"/>
</dbReference>
<dbReference type="KEGG" id="lbc:LACBIDRAFT_300619"/>
<dbReference type="PANTHER" id="PTHR33840:SF1">
    <property type="entry name" value="TLE1 PHOSPHOLIPASE DOMAIN-CONTAINING PROTEIN"/>
    <property type="match status" value="1"/>
</dbReference>
<keyword evidence="4" id="KW-1185">Reference proteome</keyword>
<dbReference type="InterPro" id="IPR018712">
    <property type="entry name" value="Tle1-like_cat"/>
</dbReference>
<dbReference type="InParanoid" id="B0CPQ6"/>
<evidence type="ECO:0000313" key="3">
    <source>
        <dbReference type="EMBL" id="EDR14969.1"/>
    </source>
</evidence>
<dbReference type="Pfam" id="PF09994">
    <property type="entry name" value="T6SS_Tle1-like_cat"/>
    <property type="match status" value="1"/>
</dbReference>
<dbReference type="RefSeq" id="XP_001873177.1">
    <property type="nucleotide sequence ID" value="XM_001873142.1"/>
</dbReference>
<dbReference type="EMBL" id="DS547091">
    <property type="protein sequence ID" value="EDR14969.1"/>
    <property type="molecule type" value="Genomic_DNA"/>
</dbReference>
<organism evidence="4">
    <name type="scientific">Laccaria bicolor (strain S238N-H82 / ATCC MYA-4686)</name>
    <name type="common">Bicoloured deceiver</name>
    <name type="synonym">Laccaria laccata var. bicolor</name>
    <dbReference type="NCBI Taxonomy" id="486041"/>
    <lineage>
        <taxon>Eukaryota</taxon>
        <taxon>Fungi</taxon>
        <taxon>Dikarya</taxon>
        <taxon>Basidiomycota</taxon>
        <taxon>Agaricomycotina</taxon>
        <taxon>Agaricomycetes</taxon>
        <taxon>Agaricomycetidae</taxon>
        <taxon>Agaricales</taxon>
        <taxon>Agaricineae</taxon>
        <taxon>Hydnangiaceae</taxon>
        <taxon>Laccaria</taxon>
    </lineage>
</organism>
<dbReference type="HOGENOM" id="CLU_005049_3_1_1"/>
<reference evidence="3 4" key="1">
    <citation type="journal article" date="2008" name="Nature">
        <title>The genome of Laccaria bicolor provides insights into mycorrhizal symbiosis.</title>
        <authorList>
            <person name="Martin F."/>
            <person name="Aerts A."/>
            <person name="Ahren D."/>
            <person name="Brun A."/>
            <person name="Danchin E.G.J."/>
            <person name="Duchaussoy F."/>
            <person name="Gibon J."/>
            <person name="Kohler A."/>
            <person name="Lindquist E."/>
            <person name="Pereda V."/>
            <person name="Salamov A."/>
            <person name="Shapiro H.J."/>
            <person name="Wuyts J."/>
            <person name="Blaudez D."/>
            <person name="Buee M."/>
            <person name="Brokstein P."/>
            <person name="Canbaeck B."/>
            <person name="Cohen D."/>
            <person name="Courty P.E."/>
            <person name="Coutinho P.M."/>
            <person name="Delaruelle C."/>
            <person name="Detter J.C."/>
            <person name="Deveau A."/>
            <person name="DiFazio S."/>
            <person name="Duplessis S."/>
            <person name="Fraissinet-Tachet L."/>
            <person name="Lucic E."/>
            <person name="Frey-Klett P."/>
            <person name="Fourrey C."/>
            <person name="Feussner I."/>
            <person name="Gay G."/>
            <person name="Grimwood J."/>
            <person name="Hoegger P.J."/>
            <person name="Jain P."/>
            <person name="Kilaru S."/>
            <person name="Labbe J."/>
            <person name="Lin Y.C."/>
            <person name="Legue V."/>
            <person name="Le Tacon F."/>
            <person name="Marmeisse R."/>
            <person name="Melayah D."/>
            <person name="Montanini B."/>
            <person name="Muratet M."/>
            <person name="Nehls U."/>
            <person name="Niculita-Hirzel H."/>
            <person name="Oudot-Le Secq M.P."/>
            <person name="Peter M."/>
            <person name="Quesneville H."/>
            <person name="Rajashekar B."/>
            <person name="Reich M."/>
            <person name="Rouhier N."/>
            <person name="Schmutz J."/>
            <person name="Yin T."/>
            <person name="Chalot M."/>
            <person name="Henrissat B."/>
            <person name="Kuees U."/>
            <person name="Lucas S."/>
            <person name="Van de Peer Y."/>
            <person name="Podila G.K."/>
            <person name="Polle A."/>
            <person name="Pukkila P.J."/>
            <person name="Richardson P.M."/>
            <person name="Rouze P."/>
            <person name="Sanders I.R."/>
            <person name="Stajich J.E."/>
            <person name="Tunlid A."/>
            <person name="Tuskan G."/>
            <person name="Grigoriev I.V."/>
        </authorList>
    </citation>
    <scope>NUCLEOTIDE SEQUENCE [LARGE SCALE GENOMIC DNA]</scope>
    <source>
        <strain evidence="4">S238N-H82 / ATCC MYA-4686</strain>
    </source>
</reference>
<feature type="domain" description="T6SS Phospholipase effector Tle1-like catalytic" evidence="2">
    <location>
        <begin position="49"/>
        <end position="320"/>
    </location>
</feature>
<gene>
    <name evidence="3" type="ORF">LACBIDRAFT_300619</name>
</gene>
<accession>B0CPQ6</accession>
<name>B0CPQ6_LACBS</name>
<dbReference type="InterPro" id="IPR029058">
    <property type="entry name" value="AB_hydrolase_fold"/>
</dbReference>
<evidence type="ECO:0000313" key="4">
    <source>
        <dbReference type="Proteomes" id="UP000001194"/>
    </source>
</evidence>
<dbReference type="Proteomes" id="UP000001194">
    <property type="component" value="Unassembled WGS sequence"/>
</dbReference>
<feature type="compositionally biased region" description="Polar residues" evidence="1">
    <location>
        <begin position="1"/>
        <end position="25"/>
    </location>
</feature>
<dbReference type="AlphaFoldDB" id="B0CPQ6"/>
<sequence length="529" mass="59260">MATLSHPTSSLLLQNSDNIRNSPNKSPRRLHTDPNYIASNDDLILRVYKRIIVCCDGTWQDGVSEQRSAYTNILRLARTINHADERLSPAIPQIVFYQSGIGSEKNFYSEYIEADKVEDAYAFIAHNYNPGDEIFLFGFSRGAYTARMVAMFIGEIGVLDRKDMDHFAGIFIAYQKLGKSKKPEEKERLKEQLAPWSSTQSPGKMRVGCNQGSFTVRCVGVFDTVGSLGLPEELTLRAPKLTNLFGFPDRILGEHVERAYHAMALNETRSDFNVNKFQQTEAGRQKNQILKQCWFTGCHSDIGGGYKEHDLADISLTWMLVCSPCSAFYRFDSKGTRQAHIGDILSLDVKYLSQLPQPVASWGTQKPHDPATGIFSLAHTIQRSLPTFTDNITEETIHLSVLKQASVYPALSELLKSNPSLISPLLPLEEEMKETWPFRPESSVVQSYALGLGNQIEIKKERTSVRKELFRTGSRMGKSVFRTLSFSVSKKTTSRIITEAGAVTYEERNWKGGVELTDDAKANGLGSTN</sequence>
<dbReference type="STRING" id="486041.B0CPQ6"/>
<feature type="region of interest" description="Disordered" evidence="1">
    <location>
        <begin position="1"/>
        <end position="33"/>
    </location>
</feature>
<dbReference type="SUPFAM" id="SSF53474">
    <property type="entry name" value="alpha/beta-Hydrolases"/>
    <property type="match status" value="1"/>
</dbReference>
<protein>
    <submittedName>
        <fullName evidence="3">Predicted protein</fullName>
    </submittedName>
</protein>
<proteinExistence type="predicted"/>
<dbReference type="OrthoDB" id="3057168at2759"/>
<evidence type="ECO:0000256" key="1">
    <source>
        <dbReference type="SAM" id="MobiDB-lite"/>
    </source>
</evidence>
<evidence type="ECO:0000259" key="2">
    <source>
        <dbReference type="Pfam" id="PF09994"/>
    </source>
</evidence>